<reference evidence="1 2" key="1">
    <citation type="journal article" date="2022" name="Genome Biol. Evol.">
        <title>The Spruce Budworm Genome: Reconstructing the Evolutionary History of Antifreeze Proteins.</title>
        <authorList>
            <person name="Beliveau C."/>
            <person name="Gagne P."/>
            <person name="Picq S."/>
            <person name="Vernygora O."/>
            <person name="Keeling C.I."/>
            <person name="Pinkney K."/>
            <person name="Doucet D."/>
            <person name="Wen F."/>
            <person name="Johnston J.S."/>
            <person name="Maaroufi H."/>
            <person name="Boyle B."/>
            <person name="Laroche J."/>
            <person name="Dewar K."/>
            <person name="Juretic N."/>
            <person name="Blackburn G."/>
            <person name="Nisole A."/>
            <person name="Brunet B."/>
            <person name="Brandao M."/>
            <person name="Lumley L."/>
            <person name="Duan J."/>
            <person name="Quan G."/>
            <person name="Lucarotti C.J."/>
            <person name="Roe A.D."/>
            <person name="Sperling F.A.H."/>
            <person name="Levesque R.C."/>
            <person name="Cusson M."/>
        </authorList>
    </citation>
    <scope>NUCLEOTIDE SEQUENCE [LARGE SCALE GENOMIC DNA]</scope>
    <source>
        <strain evidence="1">Glfc:IPQL:Cfum</strain>
    </source>
</reference>
<keyword evidence="2" id="KW-1185">Reference proteome</keyword>
<comment type="caution">
    <text evidence="1">The sequence shown here is derived from an EMBL/GenBank/DDBJ whole genome shotgun (WGS) entry which is preliminary data.</text>
</comment>
<accession>A0ACC0K9I7</accession>
<proteinExistence type="predicted"/>
<name>A0ACC0K9I7_CHOFU</name>
<organism evidence="1 2">
    <name type="scientific">Choristoneura fumiferana</name>
    <name type="common">Spruce budworm moth</name>
    <name type="synonym">Archips fumiferana</name>
    <dbReference type="NCBI Taxonomy" id="7141"/>
    <lineage>
        <taxon>Eukaryota</taxon>
        <taxon>Metazoa</taxon>
        <taxon>Ecdysozoa</taxon>
        <taxon>Arthropoda</taxon>
        <taxon>Hexapoda</taxon>
        <taxon>Insecta</taxon>
        <taxon>Pterygota</taxon>
        <taxon>Neoptera</taxon>
        <taxon>Endopterygota</taxon>
        <taxon>Lepidoptera</taxon>
        <taxon>Glossata</taxon>
        <taxon>Ditrysia</taxon>
        <taxon>Tortricoidea</taxon>
        <taxon>Tortricidae</taxon>
        <taxon>Tortricinae</taxon>
        <taxon>Choristoneura</taxon>
    </lineage>
</organism>
<dbReference type="EMBL" id="CM046124">
    <property type="protein sequence ID" value="KAI8433044.1"/>
    <property type="molecule type" value="Genomic_DNA"/>
</dbReference>
<gene>
    <name evidence="1" type="ORF">MSG28_013904</name>
</gene>
<dbReference type="Proteomes" id="UP001064048">
    <property type="component" value="Chromosome 24"/>
</dbReference>
<sequence>MDTSSASNFTGCLTLHAETQQCKHCCFTAGLASKMVVAIRADLAQGPTTCKVAIVLALVGAVAANPVSWGGLGSVVIPGGGVSLSSSIINHGLSIPVVKPIISAPIITAPIIRTPIIPAPVIRAPVITSLGWGGLGWGGLGGLGGLGYGWGGLSGWSGKGWH</sequence>
<protein>
    <submittedName>
        <fullName evidence="1">Uncharacterized protein</fullName>
    </submittedName>
</protein>
<evidence type="ECO:0000313" key="1">
    <source>
        <dbReference type="EMBL" id="KAI8433044.1"/>
    </source>
</evidence>
<evidence type="ECO:0000313" key="2">
    <source>
        <dbReference type="Proteomes" id="UP001064048"/>
    </source>
</evidence>